<keyword evidence="5 9" id="KW-0808">Transferase</keyword>
<reference evidence="12 14" key="1">
    <citation type="submission" date="2016-02" db="EMBL/GenBank/DDBJ databases">
        <authorList>
            <person name="Holder M.E."/>
            <person name="Ajami N.J."/>
            <person name="Petrosino J.F."/>
        </authorList>
    </citation>
    <scope>NUCLEOTIDE SEQUENCE [LARGE SCALE GENOMIC DNA]</scope>
    <source>
        <strain evidence="12 14">CCUG 32990</strain>
    </source>
</reference>
<comment type="similarity">
    <text evidence="3 9">Belongs to the galactose-1-phosphate uridylyltransferase type 2 family.</text>
</comment>
<organism evidence="13 15">
    <name type="scientific">Capnocytophaga haemolytica</name>
    <dbReference type="NCBI Taxonomy" id="45243"/>
    <lineage>
        <taxon>Bacteria</taxon>
        <taxon>Pseudomonadati</taxon>
        <taxon>Bacteroidota</taxon>
        <taxon>Flavobacteriia</taxon>
        <taxon>Flavobacteriales</taxon>
        <taxon>Flavobacteriaceae</taxon>
        <taxon>Capnocytophaga</taxon>
    </lineage>
</organism>
<keyword evidence="7 9" id="KW-0299">Galactose metabolism</keyword>
<dbReference type="EMBL" id="LT906449">
    <property type="protein sequence ID" value="SNV06235.1"/>
    <property type="molecule type" value="Genomic_DNA"/>
</dbReference>
<dbReference type="Proteomes" id="UP000065822">
    <property type="component" value="Chromosome"/>
</dbReference>
<dbReference type="NCBIfam" id="NF003629">
    <property type="entry name" value="PRK05270.1-2"/>
    <property type="match status" value="1"/>
</dbReference>
<dbReference type="PROSITE" id="PS01163">
    <property type="entry name" value="GAL_P_UDP_TRANSF_II"/>
    <property type="match status" value="1"/>
</dbReference>
<dbReference type="KEGG" id="chg:AXF12_05090"/>
<dbReference type="PANTHER" id="PTHR39191:SF1">
    <property type="entry name" value="DUF4922 DOMAIN-CONTAINING PROTEIN"/>
    <property type="match status" value="1"/>
</dbReference>
<evidence type="ECO:0000256" key="7">
    <source>
        <dbReference type="ARBA" id="ARBA00023144"/>
    </source>
</evidence>
<dbReference type="Pfam" id="PF01087">
    <property type="entry name" value="GalP_UDP_transf"/>
    <property type="match status" value="1"/>
</dbReference>
<dbReference type="RefSeq" id="WP_066428900.1">
    <property type="nucleotide sequence ID" value="NZ_CP014227.1"/>
</dbReference>
<dbReference type="GO" id="GO:0008108">
    <property type="term" value="F:UDP-glucose:hexose-1-phosphate uridylyltransferase activity"/>
    <property type="evidence" value="ECO:0007669"/>
    <property type="project" value="UniProtKB-UniRule"/>
</dbReference>
<dbReference type="InterPro" id="IPR000766">
    <property type="entry name" value="GalP_uridyl_Trfase_II"/>
</dbReference>
<evidence type="ECO:0000313" key="15">
    <source>
        <dbReference type="Proteomes" id="UP000215539"/>
    </source>
</evidence>
<keyword evidence="14" id="KW-1185">Reference proteome</keyword>
<keyword evidence="6 9" id="KW-0548">Nucleotidyltransferase</keyword>
<dbReference type="EC" id="2.7.7.12" evidence="9"/>
<comment type="catalytic activity">
    <reaction evidence="1 9">
        <text>alpha-D-galactose 1-phosphate + UDP-alpha-D-glucose = alpha-D-glucose 1-phosphate + UDP-alpha-D-galactose</text>
        <dbReference type="Rhea" id="RHEA:13989"/>
        <dbReference type="ChEBI" id="CHEBI:58336"/>
        <dbReference type="ChEBI" id="CHEBI:58601"/>
        <dbReference type="ChEBI" id="CHEBI:58885"/>
        <dbReference type="ChEBI" id="CHEBI:66914"/>
        <dbReference type="EC" id="2.7.7.12"/>
    </reaction>
</comment>
<feature type="domain" description="Galactose-1-phosphate uridyl transferase N-terminal" evidence="10">
    <location>
        <begin position="65"/>
        <end position="246"/>
    </location>
</feature>
<comment type="subcellular location">
    <subcellularLocation>
        <location evidence="2 9">Cytoplasm</location>
    </subcellularLocation>
</comment>
<evidence type="ECO:0000256" key="6">
    <source>
        <dbReference type="ARBA" id="ARBA00022695"/>
    </source>
</evidence>
<evidence type="ECO:0000256" key="8">
    <source>
        <dbReference type="ARBA" id="ARBA00023277"/>
    </source>
</evidence>
<dbReference type="InterPro" id="IPR005849">
    <property type="entry name" value="GalP_Utransf_N"/>
</dbReference>
<reference evidence="13 15" key="2">
    <citation type="submission" date="2017-06" db="EMBL/GenBank/DDBJ databases">
        <authorList>
            <consortium name="Pathogen Informatics"/>
        </authorList>
    </citation>
    <scope>NUCLEOTIDE SEQUENCE [LARGE SCALE GENOMIC DNA]</scope>
    <source>
        <strain evidence="13 15">NCTC12947</strain>
    </source>
</reference>
<feature type="domain" description="Galactose-1-phosphate uridyl transferase C-terminal" evidence="11">
    <location>
        <begin position="262"/>
        <end position="434"/>
    </location>
</feature>
<evidence type="ECO:0000256" key="2">
    <source>
        <dbReference type="ARBA" id="ARBA00004496"/>
    </source>
</evidence>
<dbReference type="Proteomes" id="UP000215539">
    <property type="component" value="Chromosome 1"/>
</dbReference>
<name>A0AAX2GWK8_9FLAO</name>
<sequence>MKENQSDIAFDIETLMVYAVSKGIVCEEDKLYLTNVVLEIMGIDSYPEFTAEQQVAIASTAAAITYPTDLLDRLVDWAAKNGRLEEDTLTYRDLFNARLMGCLLPFPSEVRRTFWDRYKKESKEVATTAFYELSKQSNYIRTDRIAKNFGWTYDNAYGSLEITINLSKPEKDPRDIAKQRNVVATNYPKCLLCKENEGYAGRVNHPGRQNLRTIKLNLANEDWYFQYSPYIYYNEHCIVFCTEHRPMKIDCNTFARMLGFVETFTHYFISSNADLPIVGGSILSHDHFQGGRHVFPMEKASIREAVQFAGYEDVAAGIVNWPMSVLRLRGEKDRLIELADKILHTWIEYSDESLGIYAHTNGERHNTLNPVARYREGAYELDLVLRNNRTDTAHPYGIFHPYEHLHNIKKENIGIIEVMGLAILPGRLKAEMTAIKALLGTHGNDVEAIYTAMDADGALQKHTAWLRRYLENPAFNTFALEDADTFIERAIGDTFSEVLEHCGVFKNDAAGRGGFSKFIECINK</sequence>
<evidence type="ECO:0000256" key="3">
    <source>
        <dbReference type="ARBA" id="ARBA00008706"/>
    </source>
</evidence>
<evidence type="ECO:0000256" key="9">
    <source>
        <dbReference type="HAMAP-Rule" id="MF_00571"/>
    </source>
</evidence>
<dbReference type="GO" id="GO:0005737">
    <property type="term" value="C:cytoplasm"/>
    <property type="evidence" value="ECO:0007669"/>
    <property type="project" value="UniProtKB-SubCell"/>
</dbReference>
<protein>
    <recommendedName>
        <fullName evidence="9">Galactose-1-phosphate uridylyltransferase</fullName>
        <shortName evidence="9">Gal-1-P uridylyltransferase</shortName>
        <ecNumber evidence="9">2.7.7.12</ecNumber>
    </recommendedName>
    <alternativeName>
        <fullName evidence="9">UDP-glucose--hexose-1-phosphate uridylyltransferase</fullName>
    </alternativeName>
</protein>
<evidence type="ECO:0000313" key="14">
    <source>
        <dbReference type="Proteomes" id="UP000065822"/>
    </source>
</evidence>
<dbReference type="HAMAP" id="MF_00571">
    <property type="entry name" value="GalP_UDP_trans"/>
    <property type="match status" value="1"/>
</dbReference>
<evidence type="ECO:0000256" key="4">
    <source>
        <dbReference type="ARBA" id="ARBA00022490"/>
    </source>
</evidence>
<evidence type="ECO:0000256" key="1">
    <source>
        <dbReference type="ARBA" id="ARBA00001107"/>
    </source>
</evidence>
<evidence type="ECO:0000313" key="12">
    <source>
        <dbReference type="EMBL" id="AMD84946.1"/>
    </source>
</evidence>
<evidence type="ECO:0000259" key="10">
    <source>
        <dbReference type="Pfam" id="PF01087"/>
    </source>
</evidence>
<dbReference type="GO" id="GO:0006012">
    <property type="term" value="P:galactose metabolic process"/>
    <property type="evidence" value="ECO:0007669"/>
    <property type="project" value="UniProtKB-UniRule"/>
</dbReference>
<gene>
    <name evidence="9" type="primary">galT</name>
    <name evidence="12" type="ORF">AXF12_05090</name>
    <name evidence="13" type="ORF">SAMEA44541418_00709</name>
</gene>
<accession>A0AAX2GWK8</accession>
<dbReference type="InterPro" id="IPR023425">
    <property type="entry name" value="GalP_uridyl_Trfase_II_CS"/>
</dbReference>
<dbReference type="InterPro" id="IPR005850">
    <property type="entry name" value="GalP_Utransf_C"/>
</dbReference>
<dbReference type="PIRSF" id="PIRSF006005">
    <property type="entry name" value="GalT_BS"/>
    <property type="match status" value="1"/>
</dbReference>
<evidence type="ECO:0000259" key="11">
    <source>
        <dbReference type="Pfam" id="PF02744"/>
    </source>
</evidence>
<dbReference type="EMBL" id="CP014227">
    <property type="protein sequence ID" value="AMD84946.1"/>
    <property type="molecule type" value="Genomic_DNA"/>
</dbReference>
<proteinExistence type="inferred from homology"/>
<comment type="pathway">
    <text evidence="9">Carbohydrate metabolism; galactose metabolism.</text>
</comment>
<dbReference type="AlphaFoldDB" id="A0AAX2GWK8"/>
<keyword evidence="4 9" id="KW-0963">Cytoplasm</keyword>
<dbReference type="PANTHER" id="PTHR39191">
    <property type="entry name" value="GALACTOSE-1-PHOSPHATE URIDYLYLTRANSFERASE"/>
    <property type="match status" value="1"/>
</dbReference>
<evidence type="ECO:0000256" key="5">
    <source>
        <dbReference type="ARBA" id="ARBA00022679"/>
    </source>
</evidence>
<evidence type="ECO:0000313" key="13">
    <source>
        <dbReference type="EMBL" id="SNV06235.1"/>
    </source>
</evidence>
<dbReference type="Pfam" id="PF02744">
    <property type="entry name" value="GalP_UDP_tr_C"/>
    <property type="match status" value="1"/>
</dbReference>
<keyword evidence="8 9" id="KW-0119">Carbohydrate metabolism</keyword>